<keyword evidence="3 6" id="KW-0812">Transmembrane</keyword>
<comment type="subcellular location">
    <subcellularLocation>
        <location evidence="1">Cell membrane</location>
        <topology evidence="1">Multi-pass membrane protein</topology>
    </subcellularLocation>
</comment>
<feature type="transmembrane region" description="Helical" evidence="6">
    <location>
        <begin position="241"/>
        <end position="261"/>
    </location>
</feature>
<feature type="transmembrane region" description="Helical" evidence="6">
    <location>
        <begin position="273"/>
        <end position="295"/>
    </location>
</feature>
<keyword evidence="2" id="KW-0813">Transport</keyword>
<evidence type="ECO:0000256" key="4">
    <source>
        <dbReference type="ARBA" id="ARBA00022989"/>
    </source>
</evidence>
<dbReference type="RefSeq" id="WP_197680011.1">
    <property type="nucleotide sequence ID" value="NZ_LT629772.1"/>
</dbReference>
<feature type="transmembrane region" description="Helical" evidence="6">
    <location>
        <begin position="157"/>
        <end position="176"/>
    </location>
</feature>
<evidence type="ECO:0000256" key="1">
    <source>
        <dbReference type="ARBA" id="ARBA00004651"/>
    </source>
</evidence>
<reference evidence="8 9" key="1">
    <citation type="submission" date="2016-10" db="EMBL/GenBank/DDBJ databases">
        <authorList>
            <person name="de Groot N.N."/>
        </authorList>
    </citation>
    <scope>NUCLEOTIDE SEQUENCE [LARGE SCALE GENOMIC DNA]</scope>
    <source>
        <strain evidence="8 9">DSM 21800</strain>
    </source>
</reference>
<feature type="transmembrane region" description="Helical" evidence="6">
    <location>
        <begin position="302"/>
        <end position="321"/>
    </location>
</feature>
<dbReference type="Proteomes" id="UP000199103">
    <property type="component" value="Chromosome I"/>
</dbReference>
<dbReference type="GO" id="GO:0005886">
    <property type="term" value="C:plasma membrane"/>
    <property type="evidence" value="ECO:0007669"/>
    <property type="project" value="UniProtKB-SubCell"/>
</dbReference>
<dbReference type="STRING" id="630515.SAMN04489812_1176"/>
<accession>A0A1H1Q8H6</accession>
<feature type="transmembrane region" description="Helical" evidence="6">
    <location>
        <begin position="384"/>
        <end position="408"/>
    </location>
</feature>
<evidence type="ECO:0000256" key="5">
    <source>
        <dbReference type="ARBA" id="ARBA00023136"/>
    </source>
</evidence>
<feature type="transmembrane region" description="Helical" evidence="6">
    <location>
        <begin position="62"/>
        <end position="84"/>
    </location>
</feature>
<dbReference type="InterPro" id="IPR052983">
    <property type="entry name" value="MFS_Riboflavin_Transporter"/>
</dbReference>
<evidence type="ECO:0000313" key="8">
    <source>
        <dbReference type="EMBL" id="SDS19684.1"/>
    </source>
</evidence>
<protein>
    <submittedName>
        <fullName evidence="8">Predicted arabinose efflux permease, MFS family</fullName>
    </submittedName>
</protein>
<feature type="transmembrane region" description="Helical" evidence="6">
    <location>
        <begin position="188"/>
        <end position="207"/>
    </location>
</feature>
<sequence>MQNRPGADRALDLAAGRLLPIRRALLTPTGGLVILCITETVSWGLLYYSLPTALLPISRSTGWSPTLITGAFSAGMLVAAVAGIPTGRLLDRYGPGVTMTIGSVLGAIGLASTAIAPGIVVFALGWLIAGVAKALVLYQTAFAAITLWYGERRLRPLTILTLAGGFASTIFAPLVAEAITRWGWRISYLLMAAVVLIITAPLHALLLRLPWTGRSPDDAHDDSPTSTSSIHSVTRSARFRVLQAVMTASTLGMFAVTLNLVPLLTERGASYRTAAIGLGLIGVGQVAGRLGFVIIPKRWGPTGRLVIIIGAAAAALLALALLPGPLWLLLAFGIVIGMARGCHTLVQATAVADRWGTRRFGTINGVFSAPLLVASALAPTVGTALGAAIGFGATATTMAVLVGAAALLGSRT</sequence>
<dbReference type="Pfam" id="PF07690">
    <property type="entry name" value="MFS_1"/>
    <property type="match status" value="1"/>
</dbReference>
<dbReference type="CDD" id="cd17355">
    <property type="entry name" value="MFS_YcxA_like"/>
    <property type="match status" value="1"/>
</dbReference>
<dbReference type="PROSITE" id="PS50850">
    <property type="entry name" value="MFS"/>
    <property type="match status" value="1"/>
</dbReference>
<keyword evidence="4 6" id="KW-1133">Transmembrane helix</keyword>
<dbReference type="InterPro" id="IPR036259">
    <property type="entry name" value="MFS_trans_sf"/>
</dbReference>
<feature type="transmembrane region" description="Helical" evidence="6">
    <location>
        <begin position="96"/>
        <end position="120"/>
    </location>
</feature>
<organism evidence="8 9">
    <name type="scientific">Microlunatus soli</name>
    <dbReference type="NCBI Taxonomy" id="630515"/>
    <lineage>
        <taxon>Bacteria</taxon>
        <taxon>Bacillati</taxon>
        <taxon>Actinomycetota</taxon>
        <taxon>Actinomycetes</taxon>
        <taxon>Propionibacteriales</taxon>
        <taxon>Propionibacteriaceae</taxon>
        <taxon>Microlunatus</taxon>
    </lineage>
</organism>
<dbReference type="EMBL" id="LT629772">
    <property type="protein sequence ID" value="SDS19684.1"/>
    <property type="molecule type" value="Genomic_DNA"/>
</dbReference>
<evidence type="ECO:0000256" key="3">
    <source>
        <dbReference type="ARBA" id="ARBA00022692"/>
    </source>
</evidence>
<feature type="domain" description="Major facilitator superfamily (MFS) profile" evidence="7">
    <location>
        <begin position="24"/>
        <end position="412"/>
    </location>
</feature>
<dbReference type="SUPFAM" id="SSF103473">
    <property type="entry name" value="MFS general substrate transporter"/>
    <property type="match status" value="1"/>
</dbReference>
<dbReference type="InterPro" id="IPR020846">
    <property type="entry name" value="MFS_dom"/>
</dbReference>
<name>A0A1H1Q8H6_9ACTN</name>
<keyword evidence="5 6" id="KW-0472">Membrane</keyword>
<feature type="transmembrane region" description="Helical" evidence="6">
    <location>
        <begin position="126"/>
        <end position="150"/>
    </location>
</feature>
<dbReference type="AlphaFoldDB" id="A0A1H1Q8H6"/>
<keyword evidence="9" id="KW-1185">Reference proteome</keyword>
<proteinExistence type="predicted"/>
<dbReference type="PANTHER" id="PTHR43385:SF1">
    <property type="entry name" value="RIBOFLAVIN TRANSPORTER RIBJ"/>
    <property type="match status" value="1"/>
</dbReference>
<dbReference type="PANTHER" id="PTHR43385">
    <property type="entry name" value="RIBOFLAVIN TRANSPORTER RIBJ"/>
    <property type="match status" value="1"/>
</dbReference>
<evidence type="ECO:0000313" key="9">
    <source>
        <dbReference type="Proteomes" id="UP000199103"/>
    </source>
</evidence>
<feature type="transmembrane region" description="Helical" evidence="6">
    <location>
        <begin position="360"/>
        <end position="378"/>
    </location>
</feature>
<dbReference type="Gene3D" id="1.20.1250.20">
    <property type="entry name" value="MFS general substrate transporter like domains"/>
    <property type="match status" value="1"/>
</dbReference>
<dbReference type="InterPro" id="IPR011701">
    <property type="entry name" value="MFS"/>
</dbReference>
<evidence type="ECO:0000259" key="7">
    <source>
        <dbReference type="PROSITE" id="PS50850"/>
    </source>
</evidence>
<evidence type="ECO:0000256" key="6">
    <source>
        <dbReference type="SAM" id="Phobius"/>
    </source>
</evidence>
<feature type="transmembrane region" description="Helical" evidence="6">
    <location>
        <begin position="327"/>
        <end position="348"/>
    </location>
</feature>
<dbReference type="GO" id="GO:0022857">
    <property type="term" value="F:transmembrane transporter activity"/>
    <property type="evidence" value="ECO:0007669"/>
    <property type="project" value="InterPro"/>
</dbReference>
<gene>
    <name evidence="8" type="ORF">SAMN04489812_1176</name>
</gene>
<evidence type="ECO:0000256" key="2">
    <source>
        <dbReference type="ARBA" id="ARBA00022448"/>
    </source>
</evidence>
<feature type="transmembrane region" description="Helical" evidence="6">
    <location>
        <begin position="25"/>
        <end position="50"/>
    </location>
</feature>